<dbReference type="EMBL" id="VIGC01000022">
    <property type="protein sequence ID" value="TQE94614.1"/>
    <property type="molecule type" value="Genomic_DNA"/>
</dbReference>
<dbReference type="InParanoid" id="A0A540VCY3"/>
<dbReference type="AlphaFoldDB" id="A0A540VCY3"/>
<dbReference type="Proteomes" id="UP000317371">
    <property type="component" value="Unassembled WGS sequence"/>
</dbReference>
<dbReference type="RefSeq" id="WP_141611185.1">
    <property type="nucleotide sequence ID" value="NZ_VIGC02000022.1"/>
</dbReference>
<protein>
    <submittedName>
        <fullName evidence="1">Uncharacterized protein</fullName>
    </submittedName>
</protein>
<evidence type="ECO:0000313" key="2">
    <source>
        <dbReference type="Proteomes" id="UP000317371"/>
    </source>
</evidence>
<evidence type="ECO:0000313" key="1">
    <source>
        <dbReference type="EMBL" id="TQE94614.1"/>
    </source>
</evidence>
<keyword evidence="2" id="KW-1185">Reference proteome</keyword>
<proteinExistence type="predicted"/>
<name>A0A540VCY3_9CHLR</name>
<accession>A0A540VCY3</accession>
<gene>
    <name evidence="1" type="ORF">FKZ61_16160</name>
</gene>
<dbReference type="OrthoDB" id="106454at2"/>
<comment type="caution">
    <text evidence="1">The sequence shown here is derived from an EMBL/GenBank/DDBJ whole genome shotgun (WGS) entry which is preliminary data.</text>
</comment>
<sequence length="397" mass="44300">MPAHTPPLRLAVVATVYRYRSHAQHFCDRFMVGYPHQGRWHRPNTRVVSLYVDQQPVNDQSLDRAREFGFEIYPTIAQALRCGGDRLAVDAVLIMAEHGDYPRNEKGQILYPRYEFFKECIQVFQEDGRAVPIYNDKHLSYSFAKAQEMVADAHRLGFPLLAGSSLPVTWRLPPLELPLGCEIEEALVVGVGGSDPMDYHALEALQCMVERRQGGETGVRAVQLLEGDAVWQAGEAGRWSHELLESALSRSDSPRGLTEEDGRTQDLLGSGELYRLVENPAAYFIEYNDGLRATLLMLNGAVKDFCFAARLKGVSEPQSTQFFLTPGPNVSYSACLVAKIEEMLLTGRAPYPAERTLLVSGVLESCLTSRVQGGQRLETPHLAVTYQPPVESQFARE</sequence>
<organism evidence="1 2">
    <name type="scientific">Litorilinea aerophila</name>
    <dbReference type="NCBI Taxonomy" id="1204385"/>
    <lineage>
        <taxon>Bacteria</taxon>
        <taxon>Bacillati</taxon>
        <taxon>Chloroflexota</taxon>
        <taxon>Caldilineae</taxon>
        <taxon>Caldilineales</taxon>
        <taxon>Caldilineaceae</taxon>
        <taxon>Litorilinea</taxon>
    </lineage>
</organism>
<reference evidence="1 2" key="1">
    <citation type="submission" date="2019-06" db="EMBL/GenBank/DDBJ databases">
        <title>Genome sequence of Litorilinea aerophila BAA-2444.</title>
        <authorList>
            <person name="Maclea K.S."/>
            <person name="Maurais E.G."/>
            <person name="Iannazzi L.C."/>
        </authorList>
    </citation>
    <scope>NUCLEOTIDE SEQUENCE [LARGE SCALE GENOMIC DNA]</scope>
    <source>
        <strain evidence="1 2">ATCC BAA-2444</strain>
    </source>
</reference>